<dbReference type="EMBL" id="AXUN02000198">
    <property type="protein sequence ID" value="ETA79758.1"/>
    <property type="molecule type" value="Genomic_DNA"/>
</dbReference>
<organism evidence="6 7">
    <name type="scientific">Youngiibacter fragilis 232.1</name>
    <dbReference type="NCBI Taxonomy" id="994573"/>
    <lineage>
        <taxon>Bacteria</taxon>
        <taxon>Bacillati</taxon>
        <taxon>Bacillota</taxon>
        <taxon>Clostridia</taxon>
        <taxon>Eubacteriales</taxon>
        <taxon>Clostridiaceae</taxon>
        <taxon>Youngiibacter</taxon>
    </lineage>
</organism>
<evidence type="ECO:0000256" key="4">
    <source>
        <dbReference type="ARBA" id="ARBA00023014"/>
    </source>
</evidence>
<evidence type="ECO:0000256" key="3">
    <source>
        <dbReference type="ARBA" id="ARBA00023004"/>
    </source>
</evidence>
<evidence type="ECO:0000313" key="7">
    <source>
        <dbReference type="Proteomes" id="UP000017747"/>
    </source>
</evidence>
<dbReference type="Pfam" id="PF06902">
    <property type="entry name" value="Fer4_19"/>
    <property type="match status" value="1"/>
</dbReference>
<feature type="domain" description="Iron-binding zinc finger CDGSH type" evidence="5">
    <location>
        <begin position="160"/>
        <end position="209"/>
    </location>
</feature>
<dbReference type="PATRIC" id="fig|994573.3.peg.2754"/>
<dbReference type="PANTHER" id="PTHR46491:SF3">
    <property type="entry name" value="CDGSH IRON-SULFUR DOMAIN-CONTAINING PROTEIN 3, MITOCHONDRIAL"/>
    <property type="match status" value="1"/>
</dbReference>
<dbReference type="SMART" id="SM00704">
    <property type="entry name" value="ZnF_CDGSH"/>
    <property type="match status" value="2"/>
</dbReference>
<dbReference type="STRING" id="994573.T472_0214640"/>
<reference evidence="6 7" key="1">
    <citation type="journal article" date="2014" name="Genome Announc.">
        <title>Genome Sequence of Youngiibacter fragilis, the Type Strain of the Genus Youngiibacter.</title>
        <authorList>
            <person name="Wawrik C.B."/>
            <person name="Callaghan A.V."/>
            <person name="Stamps B.W."/>
            <person name="Wawrik B."/>
        </authorList>
    </citation>
    <scope>NUCLEOTIDE SEQUENCE [LARGE SCALE GENOMIC DNA]</scope>
    <source>
        <strain evidence="6 7">232.1</strain>
    </source>
</reference>
<gene>
    <name evidence="6" type="ORF">T472_0214640</name>
</gene>
<keyword evidence="4" id="KW-0411">Iron-sulfur</keyword>
<dbReference type="Gene3D" id="3.40.5.90">
    <property type="entry name" value="CDGSH iron-sulfur domain, mitoNEET-type"/>
    <property type="match status" value="2"/>
</dbReference>
<keyword evidence="1" id="KW-0001">2Fe-2S</keyword>
<accession>V7I1L1</accession>
<evidence type="ECO:0000256" key="2">
    <source>
        <dbReference type="ARBA" id="ARBA00022723"/>
    </source>
</evidence>
<dbReference type="InterPro" id="IPR042216">
    <property type="entry name" value="MitoNEET_CISD"/>
</dbReference>
<name>V7I1L1_9CLOT</name>
<dbReference type="eggNOG" id="COG3592">
    <property type="taxonomic scope" value="Bacteria"/>
</dbReference>
<dbReference type="InterPro" id="IPR052950">
    <property type="entry name" value="CISD"/>
</dbReference>
<comment type="caution">
    <text evidence="6">The sequence shown here is derived from an EMBL/GenBank/DDBJ whole genome shotgun (WGS) entry which is preliminary data.</text>
</comment>
<keyword evidence="7" id="KW-1185">Reference proteome</keyword>
<dbReference type="AlphaFoldDB" id="V7I1L1"/>
<proteinExistence type="predicted"/>
<evidence type="ECO:0000313" key="6">
    <source>
        <dbReference type="EMBL" id="ETA79758.1"/>
    </source>
</evidence>
<dbReference type="eggNOG" id="COG3369">
    <property type="taxonomic scope" value="Bacteria"/>
</dbReference>
<dbReference type="PANTHER" id="PTHR46491">
    <property type="entry name" value="CDGSH IRON SULFUR DOMAIN PROTEIN HOMOLOG"/>
    <property type="match status" value="1"/>
</dbReference>
<keyword evidence="3" id="KW-0408">Iron</keyword>
<dbReference type="GO" id="GO:0005737">
    <property type="term" value="C:cytoplasm"/>
    <property type="evidence" value="ECO:0007669"/>
    <property type="project" value="UniProtKB-ARBA"/>
</dbReference>
<dbReference type="GO" id="GO:0051537">
    <property type="term" value="F:2 iron, 2 sulfur cluster binding"/>
    <property type="evidence" value="ECO:0007669"/>
    <property type="project" value="UniProtKB-KW"/>
</dbReference>
<evidence type="ECO:0000256" key="1">
    <source>
        <dbReference type="ARBA" id="ARBA00022714"/>
    </source>
</evidence>
<dbReference type="GO" id="GO:0046872">
    <property type="term" value="F:metal ion binding"/>
    <property type="evidence" value="ECO:0007669"/>
    <property type="project" value="UniProtKB-KW"/>
</dbReference>
<sequence>MKLMEKDPMIIFSRNTPYMAVNIRKITKDGEGDIPLKEVASLCRCGKSNRKPFCDGSHNKEGLDEERSEDCPTSRIRRYQGDGITIIFNSVLCYHSGRCLKGLPEVFDRERRPWIKADAADWKRIAEVIETCPSGALDYELKDGNTFEVTREDGISYRKNGPFKVTGNIELRNEEGIEPFVKERYALCRCGKSRNKPFCDGTHMENPFED</sequence>
<evidence type="ECO:0000259" key="5">
    <source>
        <dbReference type="SMART" id="SM00704"/>
    </source>
</evidence>
<protein>
    <recommendedName>
        <fullName evidence="5">Iron-binding zinc finger CDGSH type domain-containing protein</fullName>
    </recommendedName>
</protein>
<dbReference type="InterPro" id="IPR018967">
    <property type="entry name" value="FeS-contain_CDGSH-typ"/>
</dbReference>
<feature type="domain" description="Iron-binding zinc finger CDGSH type" evidence="5">
    <location>
        <begin position="31"/>
        <end position="64"/>
    </location>
</feature>
<dbReference type="Proteomes" id="UP000017747">
    <property type="component" value="Unassembled WGS sequence"/>
</dbReference>
<dbReference type="Pfam" id="PF09360">
    <property type="entry name" value="zf-CDGSH"/>
    <property type="match status" value="2"/>
</dbReference>
<dbReference type="InterPro" id="IPR010693">
    <property type="entry name" value="Divergent_4Fe-4S_mono-cluster"/>
</dbReference>
<keyword evidence="2" id="KW-0479">Metal-binding</keyword>